<feature type="transmembrane region" description="Helical" evidence="2">
    <location>
        <begin position="36"/>
        <end position="60"/>
    </location>
</feature>
<dbReference type="EMBL" id="BAABEO010000006">
    <property type="protein sequence ID" value="GAA3667942.1"/>
    <property type="molecule type" value="Genomic_DNA"/>
</dbReference>
<proteinExistence type="predicted"/>
<gene>
    <name evidence="3" type="ORF">GCM10023081_03150</name>
</gene>
<dbReference type="Proteomes" id="UP001500752">
    <property type="component" value="Unassembled WGS sequence"/>
</dbReference>
<evidence type="ECO:0008006" key="5">
    <source>
        <dbReference type="Google" id="ProtNLM"/>
    </source>
</evidence>
<keyword evidence="2" id="KW-0812">Transmembrane</keyword>
<reference evidence="4" key="1">
    <citation type="journal article" date="2019" name="Int. J. Syst. Evol. Microbiol.">
        <title>The Global Catalogue of Microorganisms (GCM) 10K type strain sequencing project: providing services to taxonomists for standard genome sequencing and annotation.</title>
        <authorList>
            <consortium name="The Broad Institute Genomics Platform"/>
            <consortium name="The Broad Institute Genome Sequencing Center for Infectious Disease"/>
            <person name="Wu L."/>
            <person name="Ma J."/>
        </authorList>
    </citation>
    <scope>NUCLEOTIDE SEQUENCE [LARGE SCALE GENOMIC DNA]</scope>
    <source>
        <strain evidence="4">JCM 30742</strain>
    </source>
</reference>
<protein>
    <recommendedName>
        <fullName evidence="5">DUF4232 domain-containing protein</fullName>
    </recommendedName>
</protein>
<feature type="region of interest" description="Disordered" evidence="1">
    <location>
        <begin position="79"/>
        <end position="117"/>
    </location>
</feature>
<keyword evidence="2" id="KW-0472">Membrane</keyword>
<name>A0ABP7BVA8_9MICC</name>
<evidence type="ECO:0000313" key="3">
    <source>
        <dbReference type="EMBL" id="GAA3667942.1"/>
    </source>
</evidence>
<organism evidence="3 4">
    <name type="scientific">Arthrobacter ginkgonis</name>
    <dbReference type="NCBI Taxonomy" id="1630594"/>
    <lineage>
        <taxon>Bacteria</taxon>
        <taxon>Bacillati</taxon>
        <taxon>Actinomycetota</taxon>
        <taxon>Actinomycetes</taxon>
        <taxon>Micrococcales</taxon>
        <taxon>Micrococcaceae</taxon>
        <taxon>Arthrobacter</taxon>
    </lineage>
</organism>
<feature type="compositionally biased region" description="Low complexity" evidence="1">
    <location>
        <begin position="79"/>
        <end position="99"/>
    </location>
</feature>
<evidence type="ECO:0000256" key="2">
    <source>
        <dbReference type="SAM" id="Phobius"/>
    </source>
</evidence>
<dbReference type="RefSeq" id="WP_345147959.1">
    <property type="nucleotide sequence ID" value="NZ_BAABEO010000006.1"/>
</dbReference>
<keyword evidence="4" id="KW-1185">Reference proteome</keyword>
<evidence type="ECO:0000256" key="1">
    <source>
        <dbReference type="SAM" id="MobiDB-lite"/>
    </source>
</evidence>
<evidence type="ECO:0000313" key="4">
    <source>
        <dbReference type="Proteomes" id="UP001500752"/>
    </source>
</evidence>
<comment type="caution">
    <text evidence="3">The sequence shown here is derived from an EMBL/GenBank/DDBJ whole genome shotgun (WGS) entry which is preliminary data.</text>
</comment>
<feature type="region of interest" description="Disordered" evidence="1">
    <location>
        <begin position="1"/>
        <end position="27"/>
    </location>
</feature>
<keyword evidence="2" id="KW-1133">Transmembrane helix</keyword>
<sequence>MAPEQSRPASSGVAQPGAAQPRPTRPSPAVYRRRRIVALALLLAVLALLVWGGAAIIGLFRGEPAAAGQVAPSVSATASQPAPAAADPSASSVAAAAGEATDDESAEGEATTASSDGTAACTEADIAVAASTSRKSYASSQTPVLVMTITNVGSSACRLNVGTSQQDFSVSSGSDRIYSSSDCLADPTDVDITMKAGSSETARFTWERRRSAPGCKPVSAKPRPGTYVVTVKLGETTSGKVPFVLK</sequence>
<accession>A0ABP7BVA8</accession>